<organism evidence="2 3">
    <name type="scientific">Marmota marmota marmota</name>
    <name type="common">Alpine marmot</name>
    <dbReference type="NCBI Taxonomy" id="9994"/>
    <lineage>
        <taxon>Eukaryota</taxon>
        <taxon>Metazoa</taxon>
        <taxon>Chordata</taxon>
        <taxon>Craniata</taxon>
        <taxon>Vertebrata</taxon>
        <taxon>Euteleostomi</taxon>
        <taxon>Mammalia</taxon>
        <taxon>Eutheria</taxon>
        <taxon>Euarchontoglires</taxon>
        <taxon>Glires</taxon>
        <taxon>Rodentia</taxon>
        <taxon>Sciuromorpha</taxon>
        <taxon>Sciuridae</taxon>
        <taxon>Xerinae</taxon>
        <taxon>Marmotini</taxon>
        <taxon>Marmota</taxon>
    </lineage>
</organism>
<dbReference type="InterPro" id="IPR001909">
    <property type="entry name" value="KRAB"/>
</dbReference>
<accession>A0A8C5YJK1</accession>
<dbReference type="Gene3D" id="6.10.140.140">
    <property type="match status" value="1"/>
</dbReference>
<dbReference type="GeneTree" id="ENSGT00940000163313"/>
<dbReference type="Proteomes" id="UP000694407">
    <property type="component" value="Unplaced"/>
</dbReference>
<feature type="domain" description="KRAB" evidence="1">
    <location>
        <begin position="8"/>
        <end position="77"/>
    </location>
</feature>
<dbReference type="Pfam" id="PF01352">
    <property type="entry name" value="KRAB"/>
    <property type="match status" value="1"/>
</dbReference>
<dbReference type="PANTHER" id="PTHR23232">
    <property type="entry name" value="KRAB DOMAIN C2H2 ZINC FINGER"/>
    <property type="match status" value="1"/>
</dbReference>
<evidence type="ECO:0000313" key="3">
    <source>
        <dbReference type="Proteomes" id="UP000694407"/>
    </source>
</evidence>
<dbReference type="Ensembl" id="ENSMMMT00000000024.1">
    <property type="protein sequence ID" value="ENSMMMP00000000018.1"/>
    <property type="gene ID" value="ENSMMMG00000000020.1"/>
</dbReference>
<dbReference type="PANTHER" id="PTHR23232:SF133">
    <property type="entry name" value="RIKEN CDNA 1700020N01 GENE"/>
    <property type="match status" value="1"/>
</dbReference>
<dbReference type="CDD" id="cd07765">
    <property type="entry name" value="KRAB_A-box"/>
    <property type="match status" value="1"/>
</dbReference>
<dbReference type="PROSITE" id="PS50805">
    <property type="entry name" value="KRAB"/>
    <property type="match status" value="1"/>
</dbReference>
<dbReference type="SMART" id="SM00349">
    <property type="entry name" value="KRAB"/>
    <property type="match status" value="1"/>
</dbReference>
<reference evidence="2" key="2">
    <citation type="submission" date="2025-09" db="UniProtKB">
        <authorList>
            <consortium name="Ensembl"/>
        </authorList>
    </citation>
    <scope>IDENTIFICATION</scope>
</reference>
<dbReference type="InterPro" id="IPR050169">
    <property type="entry name" value="Krueppel_C2H2_ZnF"/>
</dbReference>
<reference evidence="2" key="1">
    <citation type="submission" date="2025-08" db="UniProtKB">
        <authorList>
            <consortium name="Ensembl"/>
        </authorList>
    </citation>
    <scope>IDENTIFICATION</scope>
</reference>
<sequence>RWCPALSLWNCDVAVYFSQEEWGLLDEAQRLLYLHVMLENFALVTSLGHQVPELVYLLEHGQELWAVKRGLSHSPCAGRQPRPHGYVIVTVQTHVEHHLLMLGSHAGV</sequence>
<dbReference type="GO" id="GO:0006355">
    <property type="term" value="P:regulation of DNA-templated transcription"/>
    <property type="evidence" value="ECO:0007669"/>
    <property type="project" value="InterPro"/>
</dbReference>
<evidence type="ECO:0000313" key="2">
    <source>
        <dbReference type="Ensembl" id="ENSMMMP00000000018.1"/>
    </source>
</evidence>
<proteinExistence type="predicted"/>
<dbReference type="SUPFAM" id="SSF109640">
    <property type="entry name" value="KRAB domain (Kruppel-associated box)"/>
    <property type="match status" value="1"/>
</dbReference>
<keyword evidence="3" id="KW-1185">Reference proteome</keyword>
<evidence type="ECO:0000259" key="1">
    <source>
        <dbReference type="PROSITE" id="PS50805"/>
    </source>
</evidence>
<name>A0A8C5YJK1_MARMA</name>
<dbReference type="AlphaFoldDB" id="A0A8C5YJK1"/>
<dbReference type="InterPro" id="IPR036051">
    <property type="entry name" value="KRAB_dom_sf"/>
</dbReference>
<protein>
    <recommendedName>
        <fullName evidence="1">KRAB domain-containing protein</fullName>
    </recommendedName>
</protein>